<name>A0A2K8NRL2_9MOLU</name>
<dbReference type="Gene3D" id="3.50.50.60">
    <property type="entry name" value="FAD/NAD(P)-binding domain"/>
    <property type="match status" value="3"/>
</dbReference>
<dbReference type="EMBL" id="CP024962">
    <property type="protein sequence ID" value="ATZ16439.1"/>
    <property type="molecule type" value="Genomic_DNA"/>
</dbReference>
<dbReference type="SUPFAM" id="SSF51905">
    <property type="entry name" value="FAD/NAD(P)-binding domain"/>
    <property type="match status" value="1"/>
</dbReference>
<dbReference type="GO" id="GO:0006631">
    <property type="term" value="P:fatty acid metabolic process"/>
    <property type="evidence" value="ECO:0007669"/>
    <property type="project" value="InterPro"/>
</dbReference>
<dbReference type="KEGG" id="efr:EFREU_v1c04130"/>
<dbReference type="InterPro" id="IPR010354">
    <property type="entry name" value="Oleate_hydratase"/>
</dbReference>
<dbReference type="AlphaFoldDB" id="A0A2K8NRL2"/>
<dbReference type="GO" id="GO:0071949">
    <property type="term" value="F:FAD binding"/>
    <property type="evidence" value="ECO:0007669"/>
    <property type="project" value="InterPro"/>
</dbReference>
<gene>
    <name evidence="1" type="primary">sph</name>
    <name evidence="1" type="ORF">EFREU_v1c04130</name>
</gene>
<proteinExistence type="predicted"/>
<organism evidence="1 2">
    <name type="scientific">Entomoplasma freundtii</name>
    <dbReference type="NCBI Taxonomy" id="74700"/>
    <lineage>
        <taxon>Bacteria</taxon>
        <taxon>Bacillati</taxon>
        <taxon>Mycoplasmatota</taxon>
        <taxon>Mollicutes</taxon>
        <taxon>Entomoplasmatales</taxon>
        <taxon>Entomoplasmataceae</taxon>
        <taxon>Entomoplasma</taxon>
    </lineage>
</organism>
<dbReference type="RefSeq" id="WP_100609408.1">
    <property type="nucleotide sequence ID" value="NZ_CP024962.1"/>
</dbReference>
<reference evidence="1 2" key="1">
    <citation type="submission" date="2017-11" db="EMBL/GenBank/DDBJ databases">
        <title>Genome sequence of Entomoplasma freundtii BARC 318 (ATCC 51999).</title>
        <authorList>
            <person name="Lo W.-S."/>
            <person name="Gasparich G.E."/>
            <person name="Kuo C.-H."/>
        </authorList>
    </citation>
    <scope>NUCLEOTIDE SEQUENCE [LARGE SCALE GENOMIC DNA]</scope>
    <source>
        <strain evidence="1 2">BARC 318</strain>
    </source>
</reference>
<dbReference type="InterPro" id="IPR036188">
    <property type="entry name" value="FAD/NAD-bd_sf"/>
</dbReference>
<dbReference type="NCBIfam" id="NF010584">
    <property type="entry name" value="PRK13977.1"/>
    <property type="match status" value="1"/>
</dbReference>
<dbReference type="PANTHER" id="PTHR37417">
    <property type="entry name" value="67 KDA MYOSIN-CROSS-REACTIVE ANTIGEN FAMILY PROTEIN (AFU_ORTHOLOGUE AFUA_5G09970)"/>
    <property type="match status" value="1"/>
</dbReference>
<dbReference type="GO" id="GO:0050151">
    <property type="term" value="F:oleate hydratase activity"/>
    <property type="evidence" value="ECO:0007669"/>
    <property type="project" value="InterPro"/>
</dbReference>
<dbReference type="Proteomes" id="UP000232222">
    <property type="component" value="Chromosome"/>
</dbReference>
<dbReference type="Pfam" id="PF06100">
    <property type="entry name" value="MCRA"/>
    <property type="match status" value="1"/>
</dbReference>
<accession>A0A2K8NRL2</accession>
<dbReference type="PANTHER" id="PTHR37417:SF3">
    <property type="entry name" value="MYOSIN-CROSSREACTIVE PROTEIN"/>
    <property type="match status" value="1"/>
</dbReference>
<evidence type="ECO:0000313" key="1">
    <source>
        <dbReference type="EMBL" id="ATZ16439.1"/>
    </source>
</evidence>
<dbReference type="OrthoDB" id="4540221at2"/>
<evidence type="ECO:0000313" key="2">
    <source>
        <dbReference type="Proteomes" id="UP000232222"/>
    </source>
</evidence>
<keyword evidence="2" id="KW-1185">Reference proteome</keyword>
<protein>
    <submittedName>
        <fullName evidence="1">Oleate hydratase</fullName>
    </submittedName>
</protein>
<sequence length="590" mass="68313">MYYTTGNYEAFAKPKKPANVDQKSAHLVGGGLASLSAAVFLIRDGQMDPKKIHIYEELKLPGGSLDGVLHPGHGFIMRGGREMENHFECLWDMFRSIPSIENENISVLDEFYWLNQEDPNFSYCRLIEKRGKRKEDDGKFTLDPQSIKEIVDLWMTPESHLDDVKINEVFSEEFFKSNFWWYWSTMFAFEKWHSAMEMRRYIMRFVHHIDGLPDFSALKFTKYNQYYSLIEPLVKFVKKKGVNFHYNTKVEDVVVEMNGHSKVAKKIIMLEDGAKKTVSLNKNDLVFITNGSITESTTYGTNNEAAPPTNARGGSWELWEKMASQSPEFGRPWKFYKNIPLESWFVSATTMTLDKKLIPYIEKISKRDPFTGKTVTGGIVTAVDSSWVLSYTINRQPQFINQPEGQIAVWIYGLLSNIPGDFIKKSITDCSGNEIAQEWMYHMGVPEDKIEEYSLNSTYTTPCYMPYICSYFMPRAKGDRPLVVPNGSENLAFIGNFSETEYDTVFTTEYSVRTAMEAVYRLLDIDHAVPQVYPSAYNIRTLLNAAYYLNDKRKIREYHMPFYDRMLAKFGFKKLKGTWIEELLREAHLI</sequence>